<keyword evidence="1" id="KW-0812">Transmembrane</keyword>
<organism evidence="2 3">
    <name type="scientific">Micromonospora gifhornensis</name>
    <dbReference type="NCBI Taxonomy" id="84594"/>
    <lineage>
        <taxon>Bacteria</taxon>
        <taxon>Bacillati</taxon>
        <taxon>Actinomycetota</taxon>
        <taxon>Actinomycetes</taxon>
        <taxon>Micromonosporales</taxon>
        <taxon>Micromonosporaceae</taxon>
        <taxon>Micromonospora</taxon>
    </lineage>
</organism>
<reference evidence="2 3" key="1">
    <citation type="submission" date="2021-01" db="EMBL/GenBank/DDBJ databases">
        <title>Whole genome shotgun sequence of Verrucosispora gifhornensis NBRC 16317.</title>
        <authorList>
            <person name="Komaki H."/>
            <person name="Tamura T."/>
        </authorList>
    </citation>
    <scope>NUCLEOTIDE SEQUENCE [LARGE SCALE GENOMIC DNA]</scope>
    <source>
        <strain evidence="2 3">NBRC 16317</strain>
    </source>
</reference>
<keyword evidence="1" id="KW-0472">Membrane</keyword>
<feature type="transmembrane region" description="Helical" evidence="1">
    <location>
        <begin position="145"/>
        <end position="166"/>
    </location>
</feature>
<keyword evidence="1" id="KW-1133">Transmembrane helix</keyword>
<dbReference type="Proteomes" id="UP000647860">
    <property type="component" value="Unassembled WGS sequence"/>
</dbReference>
<dbReference type="EMBL" id="BOPA01000002">
    <property type="protein sequence ID" value="GIJ13555.1"/>
    <property type="molecule type" value="Genomic_DNA"/>
</dbReference>
<evidence type="ECO:0000313" key="2">
    <source>
        <dbReference type="EMBL" id="GIJ13555.1"/>
    </source>
</evidence>
<dbReference type="RefSeq" id="WP_204289890.1">
    <property type="nucleotide sequence ID" value="NZ_BAAAGZ010000051.1"/>
</dbReference>
<name>A0ABQ4I6N0_9ACTN</name>
<comment type="caution">
    <text evidence="2">The sequence shown here is derived from an EMBL/GenBank/DDBJ whole genome shotgun (WGS) entry which is preliminary data.</text>
</comment>
<feature type="transmembrane region" description="Helical" evidence="1">
    <location>
        <begin position="36"/>
        <end position="57"/>
    </location>
</feature>
<gene>
    <name evidence="2" type="ORF">Vgi01_02390</name>
</gene>
<evidence type="ECO:0000313" key="3">
    <source>
        <dbReference type="Proteomes" id="UP000647860"/>
    </source>
</evidence>
<feature type="transmembrane region" description="Helical" evidence="1">
    <location>
        <begin position="208"/>
        <end position="231"/>
    </location>
</feature>
<proteinExistence type="predicted"/>
<feature type="transmembrane region" description="Helical" evidence="1">
    <location>
        <begin position="96"/>
        <end position="124"/>
    </location>
</feature>
<evidence type="ECO:0000256" key="1">
    <source>
        <dbReference type="SAM" id="Phobius"/>
    </source>
</evidence>
<feature type="transmembrane region" description="Helical" evidence="1">
    <location>
        <begin position="69"/>
        <end position="90"/>
    </location>
</feature>
<feature type="transmembrane region" description="Helical" evidence="1">
    <location>
        <begin position="172"/>
        <end position="196"/>
    </location>
</feature>
<sequence length="382" mass="38243">MPVAKGCSPLPGRIRLAGRLHTGPAAPDAPTALDHFAPAPLVAFFVGAFRAVLFRAAVVRVVAVGRAEVAFFAAAVFFAGDLVAVDLAAVDLAAVVFLAGAFFAAVFFAVVFFAVALVGAFFAVDVDTVLRAGAFVADTVLRAGVVLRAAVAVVALRVAAFVAVLFVAGAFFAAVFVAGAFFAVVLVVGAFFAAVFRAPVVGRVEVAFFAAVALFAGALAAVASAGALVAAALVAAALLAAVVFAVVFFAAVVFVGAFFAGAVAAVLVAAEARAPAVFRTAGAVPSARRLDGVRVMPAVRSVAAVLRAGVRFAAGRVACCASAISVPSLGTCHRPRGARGALDAGGVPRRLLLVLPDPASVLGLPRFVALLHLLQGVLRIGG</sequence>
<keyword evidence="3" id="KW-1185">Reference proteome</keyword>
<feature type="transmembrane region" description="Helical" evidence="1">
    <location>
        <begin position="237"/>
        <end position="270"/>
    </location>
</feature>
<protein>
    <submittedName>
        <fullName evidence="2">Uncharacterized protein</fullName>
    </submittedName>
</protein>
<accession>A0ABQ4I6N0</accession>